<keyword evidence="4" id="KW-0808">Transferase</keyword>
<keyword evidence="3" id="KW-0997">Cell inner membrane</keyword>
<dbReference type="Proteomes" id="UP000614216">
    <property type="component" value="Unassembled WGS sequence"/>
</dbReference>
<evidence type="ECO:0000313" key="8">
    <source>
        <dbReference type="EMBL" id="MBL6446531.1"/>
    </source>
</evidence>
<dbReference type="AlphaFoldDB" id="A0A937G114"/>
<dbReference type="GO" id="GO:0016746">
    <property type="term" value="F:acyltransferase activity"/>
    <property type="evidence" value="ECO:0007669"/>
    <property type="project" value="UniProtKB-KW"/>
</dbReference>
<gene>
    <name evidence="8" type="ORF">JMN32_09435</name>
</gene>
<reference evidence="8" key="1">
    <citation type="submission" date="2021-01" db="EMBL/GenBank/DDBJ databases">
        <title>Fulvivirga kasyanovii gen. nov., sp nov., a novel member of the phylum Bacteroidetes isolated from seawater in a mussel farm.</title>
        <authorList>
            <person name="Zhao L.-H."/>
            <person name="Wang Z.-J."/>
        </authorList>
    </citation>
    <scope>NUCLEOTIDE SEQUENCE</scope>
    <source>
        <strain evidence="8">29W222</strain>
    </source>
</reference>
<evidence type="ECO:0000256" key="3">
    <source>
        <dbReference type="ARBA" id="ARBA00022519"/>
    </source>
</evidence>
<keyword evidence="6 8" id="KW-0012">Acyltransferase</keyword>
<organism evidence="8 9">
    <name type="scientific">Fulvivirga marina</name>
    <dbReference type="NCBI Taxonomy" id="2494733"/>
    <lineage>
        <taxon>Bacteria</taxon>
        <taxon>Pseudomonadati</taxon>
        <taxon>Bacteroidota</taxon>
        <taxon>Cytophagia</taxon>
        <taxon>Cytophagales</taxon>
        <taxon>Fulvivirgaceae</taxon>
        <taxon>Fulvivirga</taxon>
    </lineage>
</organism>
<keyword evidence="7" id="KW-1133">Transmembrane helix</keyword>
<feature type="transmembrane region" description="Helical" evidence="7">
    <location>
        <begin position="21"/>
        <end position="43"/>
    </location>
</feature>
<evidence type="ECO:0000256" key="5">
    <source>
        <dbReference type="ARBA" id="ARBA00023136"/>
    </source>
</evidence>
<dbReference type="CDD" id="cd07984">
    <property type="entry name" value="LPLAT_LABLAT-like"/>
    <property type="match status" value="1"/>
</dbReference>
<dbReference type="Pfam" id="PF03279">
    <property type="entry name" value="Lip_A_acyltrans"/>
    <property type="match status" value="1"/>
</dbReference>
<evidence type="ECO:0000256" key="6">
    <source>
        <dbReference type="ARBA" id="ARBA00023315"/>
    </source>
</evidence>
<dbReference type="PANTHER" id="PTHR30606">
    <property type="entry name" value="LIPID A BIOSYNTHESIS LAUROYL ACYLTRANSFERASE"/>
    <property type="match status" value="1"/>
</dbReference>
<evidence type="ECO:0000256" key="7">
    <source>
        <dbReference type="SAM" id="Phobius"/>
    </source>
</evidence>
<keyword evidence="2" id="KW-1003">Cell membrane</keyword>
<dbReference type="RefSeq" id="WP_202856065.1">
    <property type="nucleotide sequence ID" value="NZ_JAEUGD010000031.1"/>
</dbReference>
<sequence length="294" mass="33295">MSSWKGKTRGGLLGYQIFIYILKKSGVGAAYVLLRIVACYYVIFAPRSTSAIYRYFRDIVGLARVQASLSVYKSYYIFGQTLIDKVAIGSGKSEEFNYTFDGVEHLRTLKETGGVVISAHLGNWEIAGFLLDKIKLKTNILIYEAEHEKIKNFLDQVMKDRNVNIIAIKNDLSHIFKINAALKNKEVICMHGDRFTSGGRVAQKEFMGKNAFFPLGPFTIATKLKVPFSFAYAVRGKGKTYHLSATPIRQANSSAEELLEQYVTHLEGKLKQSPMQWFNYYDFWSEDVKGAEVE</sequence>
<proteinExistence type="predicted"/>
<comment type="subcellular location">
    <subcellularLocation>
        <location evidence="1">Cell inner membrane</location>
    </subcellularLocation>
</comment>
<dbReference type="PANTHER" id="PTHR30606:SF10">
    <property type="entry name" value="PHOSPHATIDYLINOSITOL MANNOSIDE ACYLTRANSFERASE"/>
    <property type="match status" value="1"/>
</dbReference>
<accession>A0A937G114</accession>
<keyword evidence="9" id="KW-1185">Reference proteome</keyword>
<protein>
    <submittedName>
        <fullName evidence="8">Lipid A biosynthesis acyltransferase</fullName>
    </submittedName>
</protein>
<evidence type="ECO:0000313" key="9">
    <source>
        <dbReference type="Proteomes" id="UP000614216"/>
    </source>
</evidence>
<dbReference type="GO" id="GO:0005886">
    <property type="term" value="C:plasma membrane"/>
    <property type="evidence" value="ECO:0007669"/>
    <property type="project" value="UniProtKB-SubCell"/>
</dbReference>
<dbReference type="InterPro" id="IPR004960">
    <property type="entry name" value="LipA_acyltrans"/>
</dbReference>
<keyword evidence="5 7" id="KW-0472">Membrane</keyword>
<dbReference type="GO" id="GO:0009247">
    <property type="term" value="P:glycolipid biosynthetic process"/>
    <property type="evidence" value="ECO:0007669"/>
    <property type="project" value="UniProtKB-ARBA"/>
</dbReference>
<evidence type="ECO:0000256" key="4">
    <source>
        <dbReference type="ARBA" id="ARBA00022679"/>
    </source>
</evidence>
<dbReference type="EMBL" id="JAEUGD010000031">
    <property type="protein sequence ID" value="MBL6446531.1"/>
    <property type="molecule type" value="Genomic_DNA"/>
</dbReference>
<name>A0A937G114_9BACT</name>
<keyword evidence="7" id="KW-0812">Transmembrane</keyword>
<evidence type="ECO:0000256" key="1">
    <source>
        <dbReference type="ARBA" id="ARBA00004533"/>
    </source>
</evidence>
<comment type="caution">
    <text evidence="8">The sequence shown here is derived from an EMBL/GenBank/DDBJ whole genome shotgun (WGS) entry which is preliminary data.</text>
</comment>
<evidence type="ECO:0000256" key="2">
    <source>
        <dbReference type="ARBA" id="ARBA00022475"/>
    </source>
</evidence>